<accession>A0AAP0N8W1</accession>
<protein>
    <submittedName>
        <fullName evidence="1">Uncharacterized protein</fullName>
    </submittedName>
</protein>
<dbReference type="Proteomes" id="UP001415857">
    <property type="component" value="Unassembled WGS sequence"/>
</dbReference>
<proteinExistence type="predicted"/>
<dbReference type="AlphaFoldDB" id="A0AAP0N8W1"/>
<comment type="caution">
    <text evidence="1">The sequence shown here is derived from an EMBL/GenBank/DDBJ whole genome shotgun (WGS) entry which is preliminary data.</text>
</comment>
<keyword evidence="2" id="KW-1185">Reference proteome</keyword>
<name>A0AAP0N8W1_LIQFO</name>
<reference evidence="1 2" key="1">
    <citation type="journal article" date="2024" name="Plant J.">
        <title>Genome sequences and population genomics reveal climatic adaptation and genomic divergence between two closely related sweetgum species.</title>
        <authorList>
            <person name="Xu W.Q."/>
            <person name="Ren C.Q."/>
            <person name="Zhang X.Y."/>
            <person name="Comes H.P."/>
            <person name="Liu X.H."/>
            <person name="Li Y.G."/>
            <person name="Kettle C.J."/>
            <person name="Jalonen R."/>
            <person name="Gaisberger H."/>
            <person name="Ma Y.Z."/>
            <person name="Qiu Y.X."/>
        </authorList>
    </citation>
    <scope>NUCLEOTIDE SEQUENCE [LARGE SCALE GENOMIC DNA]</scope>
    <source>
        <strain evidence="1">Hangzhou</strain>
    </source>
</reference>
<organism evidence="1 2">
    <name type="scientific">Liquidambar formosana</name>
    <name type="common">Formosan gum</name>
    <dbReference type="NCBI Taxonomy" id="63359"/>
    <lineage>
        <taxon>Eukaryota</taxon>
        <taxon>Viridiplantae</taxon>
        <taxon>Streptophyta</taxon>
        <taxon>Embryophyta</taxon>
        <taxon>Tracheophyta</taxon>
        <taxon>Spermatophyta</taxon>
        <taxon>Magnoliopsida</taxon>
        <taxon>eudicotyledons</taxon>
        <taxon>Gunneridae</taxon>
        <taxon>Pentapetalae</taxon>
        <taxon>Saxifragales</taxon>
        <taxon>Altingiaceae</taxon>
        <taxon>Liquidambar</taxon>
    </lineage>
</organism>
<evidence type="ECO:0000313" key="2">
    <source>
        <dbReference type="Proteomes" id="UP001415857"/>
    </source>
</evidence>
<gene>
    <name evidence="1" type="ORF">L1049_010206</name>
</gene>
<evidence type="ECO:0000313" key="1">
    <source>
        <dbReference type="EMBL" id="KAK9267772.1"/>
    </source>
</evidence>
<sequence>MATGQRDVEIAGKRHMRVMDDRVKEEQAVAREIRDFVRNTIDHMADSDSTFSQRLRRTSEEFDALQSCCYHPTLQVHGVIKASVKPKQKKGDSALAHQIGSYFRLLSSFHHHFFFKK</sequence>
<dbReference type="EMBL" id="JBBPBK010000016">
    <property type="protein sequence ID" value="KAK9267772.1"/>
    <property type="molecule type" value="Genomic_DNA"/>
</dbReference>